<reference evidence="3" key="1">
    <citation type="journal article" date="2020" name="mSystems">
        <title>Genome- and Community-Level Interaction Insights into Carbon Utilization and Element Cycling Functions of Hydrothermarchaeota in Hydrothermal Sediment.</title>
        <authorList>
            <person name="Zhou Z."/>
            <person name="Liu Y."/>
            <person name="Xu W."/>
            <person name="Pan J."/>
            <person name="Luo Z.H."/>
            <person name="Li M."/>
        </authorList>
    </citation>
    <scope>NUCLEOTIDE SEQUENCE [LARGE SCALE GENOMIC DNA]</scope>
    <source>
        <strain evidence="3">SpSt-788</strain>
    </source>
</reference>
<sequence>MYNNILVAFDGSEFSKAALVEASNWIKRHGGKVIMVHAVYFDEEEFVIAPEQREKRFEVGRNICYQTMQNVSSEFNIEVESIICEGEPPDVIIDIAKEKKIELISMGTYGSKGFKRLIIGSVTSKVILNAPCDVMVVKRLSSECKGEYKSILVPFDGSQFSKKALERACDLSKVDPAEITVLYVIPRYEEMIEFFMTDSIRRAMLDEANRILDAAMAIAKEKGVTISATIKEGHAADNIIETAEMLKNDLVIIGTYGWKGVSRAIMGSTTERVIMNASCPVLAVR</sequence>
<dbReference type="PANTHER" id="PTHR46268">
    <property type="entry name" value="STRESS RESPONSE PROTEIN NHAX"/>
    <property type="match status" value="1"/>
</dbReference>
<comment type="caution">
    <text evidence="3">The sequence shown here is derived from an EMBL/GenBank/DDBJ whole genome shotgun (WGS) entry which is preliminary data.</text>
</comment>
<dbReference type="PANTHER" id="PTHR46268:SF6">
    <property type="entry name" value="UNIVERSAL STRESS PROTEIN UP12"/>
    <property type="match status" value="1"/>
</dbReference>
<dbReference type="Gene3D" id="3.40.50.620">
    <property type="entry name" value="HUPs"/>
    <property type="match status" value="2"/>
</dbReference>
<name>A0A7C4EQP7_9BACT</name>
<evidence type="ECO:0000256" key="1">
    <source>
        <dbReference type="ARBA" id="ARBA00008791"/>
    </source>
</evidence>
<dbReference type="CDD" id="cd00293">
    <property type="entry name" value="USP-like"/>
    <property type="match status" value="2"/>
</dbReference>
<feature type="domain" description="UspA" evidence="2">
    <location>
        <begin position="1"/>
        <end position="138"/>
    </location>
</feature>
<comment type="similarity">
    <text evidence="1">Belongs to the universal stress protein A family.</text>
</comment>
<protein>
    <submittedName>
        <fullName evidence="3">Universal stress protein</fullName>
    </submittedName>
</protein>
<evidence type="ECO:0000259" key="2">
    <source>
        <dbReference type="Pfam" id="PF00582"/>
    </source>
</evidence>
<dbReference type="AlphaFoldDB" id="A0A7C4EQP7"/>
<dbReference type="InterPro" id="IPR014729">
    <property type="entry name" value="Rossmann-like_a/b/a_fold"/>
</dbReference>
<evidence type="ECO:0000313" key="3">
    <source>
        <dbReference type="EMBL" id="HGH00210.1"/>
    </source>
</evidence>
<feature type="domain" description="UspA" evidence="2">
    <location>
        <begin position="148"/>
        <end position="285"/>
    </location>
</feature>
<dbReference type="Pfam" id="PF00582">
    <property type="entry name" value="Usp"/>
    <property type="match status" value="2"/>
</dbReference>
<organism evidence="3">
    <name type="scientific">Thermodesulfovibrio aggregans</name>
    <dbReference type="NCBI Taxonomy" id="86166"/>
    <lineage>
        <taxon>Bacteria</taxon>
        <taxon>Pseudomonadati</taxon>
        <taxon>Nitrospirota</taxon>
        <taxon>Thermodesulfovibrionia</taxon>
        <taxon>Thermodesulfovibrionales</taxon>
        <taxon>Thermodesulfovibrionaceae</taxon>
        <taxon>Thermodesulfovibrio</taxon>
    </lineage>
</organism>
<accession>A0A7C4EQP7</accession>
<dbReference type="InterPro" id="IPR006016">
    <property type="entry name" value="UspA"/>
</dbReference>
<dbReference type="PRINTS" id="PR01438">
    <property type="entry name" value="UNVRSLSTRESS"/>
</dbReference>
<gene>
    <name evidence="3" type="ORF">ENV75_07185</name>
</gene>
<proteinExistence type="inferred from homology"/>
<dbReference type="SUPFAM" id="SSF52402">
    <property type="entry name" value="Adenine nucleotide alpha hydrolases-like"/>
    <property type="match status" value="2"/>
</dbReference>
<dbReference type="InterPro" id="IPR006015">
    <property type="entry name" value="Universal_stress_UspA"/>
</dbReference>
<dbReference type="EMBL" id="DTHO01000075">
    <property type="protein sequence ID" value="HGH00210.1"/>
    <property type="molecule type" value="Genomic_DNA"/>
</dbReference>